<comment type="caution">
    <text evidence="1">The sequence shown here is derived from an EMBL/GenBank/DDBJ whole genome shotgun (WGS) entry which is preliminary data.</text>
</comment>
<evidence type="ECO:0000313" key="1">
    <source>
        <dbReference type="EMBL" id="GAH81873.1"/>
    </source>
</evidence>
<reference evidence="1" key="1">
    <citation type="journal article" date="2014" name="Front. Microbiol.">
        <title>High frequency of phylogenetically diverse reductive dehalogenase-homologous genes in deep subseafloor sedimentary metagenomes.</title>
        <authorList>
            <person name="Kawai M."/>
            <person name="Futagami T."/>
            <person name="Toyoda A."/>
            <person name="Takaki Y."/>
            <person name="Nishi S."/>
            <person name="Hori S."/>
            <person name="Arai W."/>
            <person name="Tsubouchi T."/>
            <person name="Morono Y."/>
            <person name="Uchiyama I."/>
            <person name="Ito T."/>
            <person name="Fujiyama A."/>
            <person name="Inagaki F."/>
            <person name="Takami H."/>
        </authorList>
    </citation>
    <scope>NUCLEOTIDE SEQUENCE</scope>
    <source>
        <strain evidence="1">Expedition CK06-06</strain>
    </source>
</reference>
<protein>
    <submittedName>
        <fullName evidence="1">Uncharacterized protein</fullName>
    </submittedName>
</protein>
<name>X1KIH4_9ZZZZ</name>
<organism evidence="1">
    <name type="scientific">marine sediment metagenome</name>
    <dbReference type="NCBI Taxonomy" id="412755"/>
    <lineage>
        <taxon>unclassified sequences</taxon>
        <taxon>metagenomes</taxon>
        <taxon>ecological metagenomes</taxon>
    </lineage>
</organism>
<sequence>MYLESERLLKEKRKPSFKRAFRGAKRALIDTSGNVKRDLIKDMGPLGKEAAIHHDLIAGANAKAEVLFAEASKKIYSKISKADEDLLNRAIQSRRTVAISEYRKVDEDAVNALEAQERILAERIERWGGKARAKAERQLEKVQKEKAKLLARGIRHPHGLTGEQHEEFLKDIPKEINERADAYFKEMENVLDDSKSEGLLDEESYQNLKSKGVYSPRRFIQHIDPERTYIISGKTITIPDSGIKALDAGS</sequence>
<dbReference type="EMBL" id="BARU01036869">
    <property type="protein sequence ID" value="GAH81873.1"/>
    <property type="molecule type" value="Genomic_DNA"/>
</dbReference>
<dbReference type="AlphaFoldDB" id="X1KIH4"/>
<proteinExistence type="predicted"/>
<gene>
    <name evidence="1" type="ORF">S03H2_57513</name>
</gene>
<feature type="non-terminal residue" evidence="1">
    <location>
        <position position="250"/>
    </location>
</feature>
<accession>X1KIH4</accession>